<accession>A0AAD9VYQ7</accession>
<name>A0AAD9VYQ7_PHOAM</name>
<evidence type="ECO:0000256" key="1">
    <source>
        <dbReference type="SAM" id="MobiDB-lite"/>
    </source>
</evidence>
<dbReference type="EMBL" id="JAUJFL010000007">
    <property type="protein sequence ID" value="KAK2599811.1"/>
    <property type="molecule type" value="Genomic_DNA"/>
</dbReference>
<dbReference type="Proteomes" id="UP001265746">
    <property type="component" value="Unassembled WGS sequence"/>
</dbReference>
<organism evidence="2 3">
    <name type="scientific">Phomopsis amygdali</name>
    <name type="common">Fusicoccum amygdali</name>
    <dbReference type="NCBI Taxonomy" id="1214568"/>
    <lineage>
        <taxon>Eukaryota</taxon>
        <taxon>Fungi</taxon>
        <taxon>Dikarya</taxon>
        <taxon>Ascomycota</taxon>
        <taxon>Pezizomycotina</taxon>
        <taxon>Sordariomycetes</taxon>
        <taxon>Sordariomycetidae</taxon>
        <taxon>Diaporthales</taxon>
        <taxon>Diaporthaceae</taxon>
        <taxon>Diaporthe</taxon>
    </lineage>
</organism>
<sequence length="471" mass="53113">MALGPCTEAVKFSGRDNDETASDEADDHGGPSFVQYSAGKMPDDLEELKGNVNNPAPVTQNGTALQTERLLPRGQECDKKAIITNLALGSSTILGLPTELLLRIFRWLSKRETWSDPNEIKLPNEDIKNVRLSCKHFGEVASEFLIDHVRIYVSERSLAHFEEICRHPRISRCVRAVEVCLAQYDIAMANDLALFTGDFIYELERQQSGTPEEIYKAQAIANTWRRALKAYESGHYITWDNFGIEESGYIKALEEGYDGYCHNYEKQQILLQEGSFTGRLAAAMAELQQAKHLEQEQLSLTLKELRSFRFEHRGITALTPEAFRALSCFLNACLKSNKLACLVINAGHWSEHSTSLISTRSWPKLRHVVLERFGITERDLDLLTEASPSWTEGQLVLDEIRLISGTWAGVLDVLRQRRIRLSLGYSGGAECDTRGHTWACDIFCKRHDGHGPSLAELYVWGEDMPNPIQPL</sequence>
<protein>
    <recommendedName>
        <fullName evidence="4">F-box domain-containing protein</fullName>
    </recommendedName>
</protein>
<evidence type="ECO:0008006" key="4">
    <source>
        <dbReference type="Google" id="ProtNLM"/>
    </source>
</evidence>
<proteinExistence type="predicted"/>
<dbReference type="AlphaFoldDB" id="A0AAD9VYQ7"/>
<reference evidence="2" key="1">
    <citation type="submission" date="2023-06" db="EMBL/GenBank/DDBJ databases">
        <authorList>
            <person name="Noh H."/>
        </authorList>
    </citation>
    <scope>NUCLEOTIDE SEQUENCE</scope>
    <source>
        <strain evidence="2">DUCC20226</strain>
    </source>
</reference>
<keyword evidence="3" id="KW-1185">Reference proteome</keyword>
<evidence type="ECO:0000313" key="2">
    <source>
        <dbReference type="EMBL" id="KAK2599811.1"/>
    </source>
</evidence>
<feature type="region of interest" description="Disordered" evidence="1">
    <location>
        <begin position="1"/>
        <end position="38"/>
    </location>
</feature>
<evidence type="ECO:0000313" key="3">
    <source>
        <dbReference type="Proteomes" id="UP001265746"/>
    </source>
</evidence>
<gene>
    <name evidence="2" type="ORF">N8I77_011534</name>
</gene>
<comment type="caution">
    <text evidence="2">The sequence shown here is derived from an EMBL/GenBank/DDBJ whole genome shotgun (WGS) entry which is preliminary data.</text>
</comment>